<dbReference type="AlphaFoldDB" id="K2Q1V9"/>
<evidence type="ECO:0000313" key="2">
    <source>
        <dbReference type="EMBL" id="EKF54786.1"/>
    </source>
</evidence>
<comment type="caution">
    <text evidence="2">The sequence shown here is derived from an EMBL/GenBank/DDBJ whole genome shotgun (WGS) entry which is preliminary data.</text>
</comment>
<dbReference type="PATRIC" id="fig|555500.3.peg.2223"/>
<dbReference type="OrthoDB" id="9780932at2"/>
<dbReference type="STRING" id="555500.I215_10780"/>
<accession>K2Q1V9</accession>
<proteinExistence type="predicted"/>
<dbReference type="RefSeq" id="WP_008991996.1">
    <property type="nucleotide sequence ID" value="NZ_AMSG01000015.1"/>
</dbReference>
<keyword evidence="3" id="KW-1185">Reference proteome</keyword>
<protein>
    <submittedName>
        <fullName evidence="2">Lysophospholipase</fullName>
    </submittedName>
</protein>
<dbReference type="Pfam" id="PF12146">
    <property type="entry name" value="Hydrolase_4"/>
    <property type="match status" value="1"/>
</dbReference>
<evidence type="ECO:0000313" key="3">
    <source>
        <dbReference type="Proteomes" id="UP000007364"/>
    </source>
</evidence>
<dbReference type="InterPro" id="IPR022742">
    <property type="entry name" value="Hydrolase_4"/>
</dbReference>
<dbReference type="Gene3D" id="3.40.50.1820">
    <property type="entry name" value="alpha/beta hydrolase"/>
    <property type="match status" value="1"/>
</dbReference>
<dbReference type="PANTHER" id="PTHR11614">
    <property type="entry name" value="PHOSPHOLIPASE-RELATED"/>
    <property type="match status" value="1"/>
</dbReference>
<dbReference type="InterPro" id="IPR000073">
    <property type="entry name" value="AB_hydrolase_1"/>
</dbReference>
<dbReference type="eggNOG" id="COG2267">
    <property type="taxonomic scope" value="Bacteria"/>
</dbReference>
<dbReference type="SUPFAM" id="SSF53474">
    <property type="entry name" value="alpha/beta-Hydrolases"/>
    <property type="match status" value="1"/>
</dbReference>
<dbReference type="PRINTS" id="PR00111">
    <property type="entry name" value="ABHYDROLASE"/>
</dbReference>
<dbReference type="InterPro" id="IPR029058">
    <property type="entry name" value="AB_hydrolase_fold"/>
</dbReference>
<dbReference type="InterPro" id="IPR051044">
    <property type="entry name" value="MAG_DAG_Lipase"/>
</dbReference>
<reference evidence="2 3" key="1">
    <citation type="journal article" date="2012" name="J. Bacteriol.">
        <title>Genome Sequence of Galbibacter marinum Type Strain ck-I2-15.</title>
        <authorList>
            <person name="Lai Q."/>
            <person name="Li C."/>
            <person name="Shao Z."/>
        </authorList>
    </citation>
    <scope>NUCLEOTIDE SEQUENCE [LARGE SCALE GENOMIC DNA]</scope>
    <source>
        <strain evidence="3">ck-I2-15</strain>
    </source>
</reference>
<organism evidence="2 3">
    <name type="scientific">Galbibacter marinus</name>
    <dbReference type="NCBI Taxonomy" id="555500"/>
    <lineage>
        <taxon>Bacteria</taxon>
        <taxon>Pseudomonadati</taxon>
        <taxon>Bacteroidota</taxon>
        <taxon>Flavobacteriia</taxon>
        <taxon>Flavobacteriales</taxon>
        <taxon>Flavobacteriaceae</taxon>
        <taxon>Galbibacter</taxon>
    </lineage>
</organism>
<feature type="domain" description="Serine aminopeptidase S33" evidence="1">
    <location>
        <begin position="24"/>
        <end position="257"/>
    </location>
</feature>
<gene>
    <name evidence="2" type="ORF">I215_10780</name>
</gene>
<name>K2Q1V9_9FLAO</name>
<dbReference type="Proteomes" id="UP000007364">
    <property type="component" value="Unassembled WGS sequence"/>
</dbReference>
<dbReference type="EMBL" id="AMSG01000015">
    <property type="protein sequence ID" value="EKF54786.1"/>
    <property type="molecule type" value="Genomic_DNA"/>
</dbReference>
<sequence length="286" mass="32726">MEYQGYHFYCHNRRLFGQYWYSEKPKAAIVLVHGMGEHSGRYSGSLIPELVDAGFAVFGYDLFGHGHSEGKRGCCPNFKAVLNSIEAVCEKKKEIFPELDLFLYGHSLGGNLVLNYAMNRDINCKGLIVSSPYLELAFDPPTWKLYLGKLCHYVYPKITLPSGIDPKYISRVEEEVEKYKDDPLVHNMVSPLYTFPVMESGQWIMQNPDKLSIKTLLFHGTGDYITSHWASKAFSKQSPLIDLKLYKGGYHELHNDLQKEDLFKTVIEWLNEQLGVNQVNDISITQ</sequence>
<evidence type="ECO:0000259" key="1">
    <source>
        <dbReference type="Pfam" id="PF12146"/>
    </source>
</evidence>